<dbReference type="CDD" id="cd00158">
    <property type="entry name" value="RHOD"/>
    <property type="match status" value="1"/>
</dbReference>
<feature type="domain" description="Rhodanese" evidence="1">
    <location>
        <begin position="29"/>
        <end position="106"/>
    </location>
</feature>
<dbReference type="Proteomes" id="UP000009282">
    <property type="component" value="Chromosome"/>
</dbReference>
<organism evidence="2 3">
    <name type="scientific">Glaciecola nitratireducens (strain JCM 12485 / KCTC 12276 / FR1064)</name>
    <dbReference type="NCBI Taxonomy" id="1085623"/>
    <lineage>
        <taxon>Bacteria</taxon>
        <taxon>Pseudomonadati</taxon>
        <taxon>Pseudomonadota</taxon>
        <taxon>Gammaproteobacteria</taxon>
        <taxon>Alteromonadales</taxon>
        <taxon>Alteromonadaceae</taxon>
        <taxon>Brumicola</taxon>
    </lineage>
</organism>
<dbReference type="EMBL" id="CP003060">
    <property type="protein sequence ID" value="AEP28317.1"/>
    <property type="molecule type" value="Genomic_DNA"/>
</dbReference>
<evidence type="ECO:0000313" key="3">
    <source>
        <dbReference type="Proteomes" id="UP000009282"/>
    </source>
</evidence>
<evidence type="ECO:0000259" key="1">
    <source>
        <dbReference type="PROSITE" id="PS50206"/>
    </source>
</evidence>
<dbReference type="InterPro" id="IPR001763">
    <property type="entry name" value="Rhodanese-like_dom"/>
</dbReference>
<proteinExistence type="predicted"/>
<dbReference type="KEGG" id="gni:GNIT_0163"/>
<name>G4QIX8_GLANF</name>
<dbReference type="SUPFAM" id="SSF52821">
    <property type="entry name" value="Rhodanese/Cell cycle control phosphatase"/>
    <property type="match status" value="1"/>
</dbReference>
<dbReference type="AlphaFoldDB" id="G4QIX8"/>
<dbReference type="Pfam" id="PF00581">
    <property type="entry name" value="Rhodanese"/>
    <property type="match status" value="1"/>
</dbReference>
<dbReference type="HOGENOM" id="CLU_089574_6_2_6"/>
<dbReference type="PROSITE" id="PS50206">
    <property type="entry name" value="RHODANESE_3"/>
    <property type="match status" value="1"/>
</dbReference>
<keyword evidence="3" id="KW-1185">Reference proteome</keyword>
<sequence>MLKTIPELLHDAAAHVRCVTASIAADELKENHGLLIDVREPSEHLVKSAVGAINIPRGLLEMKLMEIEKDPLKAIYLHCATSARAILSAEQLARIGYQKVSVITCDVDTIQKSRA</sequence>
<protein>
    <recommendedName>
        <fullName evidence="1">Rhodanese domain-containing protein</fullName>
    </recommendedName>
</protein>
<reference evidence="2 3" key="1">
    <citation type="journal article" date="2011" name="J. Bacteriol.">
        <title>Complete genome sequence of seawater bacterium Glaciecola nitratireducens FR1064T.</title>
        <authorList>
            <person name="Bian F."/>
            <person name="Qin Q.L."/>
            <person name="Xie B.B."/>
            <person name="Shu Y.L."/>
            <person name="Zhang X.Y."/>
            <person name="Yu Y."/>
            <person name="Chen B."/>
            <person name="Chen X.L."/>
            <person name="Zhou B.C."/>
            <person name="Zhang Y.Z."/>
        </authorList>
    </citation>
    <scope>NUCLEOTIDE SEQUENCE [LARGE SCALE GENOMIC DNA]</scope>
    <source>
        <strain evidence="3">JCM 12485 / KCTC 12276 / FR1064</strain>
    </source>
</reference>
<gene>
    <name evidence="2" type="ordered locus">GNIT_0163</name>
</gene>
<dbReference type="RefSeq" id="WP_014107196.1">
    <property type="nucleotide sequence ID" value="NC_016041.1"/>
</dbReference>
<dbReference type="STRING" id="1085623.GNIT_0163"/>
<dbReference type="InterPro" id="IPR036873">
    <property type="entry name" value="Rhodanese-like_dom_sf"/>
</dbReference>
<accession>G4QIX8</accession>
<dbReference type="OrthoDB" id="9791096at2"/>
<dbReference type="Gene3D" id="3.40.250.10">
    <property type="entry name" value="Rhodanese-like domain"/>
    <property type="match status" value="1"/>
</dbReference>
<evidence type="ECO:0000313" key="2">
    <source>
        <dbReference type="EMBL" id="AEP28317.1"/>
    </source>
</evidence>
<dbReference type="eggNOG" id="COG0607">
    <property type="taxonomic scope" value="Bacteria"/>
</dbReference>